<feature type="region of interest" description="Disordered" evidence="1">
    <location>
        <begin position="16"/>
        <end position="112"/>
    </location>
</feature>
<sequence length="144" mass="16106">MSVLPFHHLMVEVLASPSPLVDPLSGEETAGDKEAEPEPSHHRSACENATCLNRQREREKGRGRASEDAAKGEERGDREWRESEVRRGHKDRGGGGAREAEGEHEAVCHESHQCRHVCDAMLPSTRRPHPYLTMRIALKQQQSA</sequence>
<name>A0A9N7YZH7_PLEPL</name>
<evidence type="ECO:0000313" key="2">
    <source>
        <dbReference type="EMBL" id="CAB1443442.1"/>
    </source>
</evidence>
<reference evidence="2" key="1">
    <citation type="submission" date="2020-03" db="EMBL/GenBank/DDBJ databases">
        <authorList>
            <person name="Weist P."/>
        </authorList>
    </citation>
    <scope>NUCLEOTIDE SEQUENCE</scope>
</reference>
<feature type="compositionally biased region" description="Basic and acidic residues" evidence="1">
    <location>
        <begin position="54"/>
        <end position="86"/>
    </location>
</feature>
<dbReference type="AlphaFoldDB" id="A0A9N7YZH7"/>
<keyword evidence="3" id="KW-1185">Reference proteome</keyword>
<dbReference type="Proteomes" id="UP001153269">
    <property type="component" value="Unassembled WGS sequence"/>
</dbReference>
<proteinExistence type="predicted"/>
<organism evidence="2 3">
    <name type="scientific">Pleuronectes platessa</name>
    <name type="common">European plaice</name>
    <dbReference type="NCBI Taxonomy" id="8262"/>
    <lineage>
        <taxon>Eukaryota</taxon>
        <taxon>Metazoa</taxon>
        <taxon>Chordata</taxon>
        <taxon>Craniata</taxon>
        <taxon>Vertebrata</taxon>
        <taxon>Euteleostomi</taxon>
        <taxon>Actinopterygii</taxon>
        <taxon>Neopterygii</taxon>
        <taxon>Teleostei</taxon>
        <taxon>Neoteleostei</taxon>
        <taxon>Acanthomorphata</taxon>
        <taxon>Carangaria</taxon>
        <taxon>Pleuronectiformes</taxon>
        <taxon>Pleuronectoidei</taxon>
        <taxon>Pleuronectidae</taxon>
        <taxon>Pleuronectes</taxon>
    </lineage>
</organism>
<dbReference type="EMBL" id="CADEAL010003102">
    <property type="protein sequence ID" value="CAB1443442.1"/>
    <property type="molecule type" value="Genomic_DNA"/>
</dbReference>
<feature type="compositionally biased region" description="Basic and acidic residues" evidence="1">
    <location>
        <begin position="30"/>
        <end position="45"/>
    </location>
</feature>
<gene>
    <name evidence="2" type="ORF">PLEPLA_LOCUS31158</name>
</gene>
<comment type="caution">
    <text evidence="2">The sequence shown here is derived from an EMBL/GenBank/DDBJ whole genome shotgun (WGS) entry which is preliminary data.</text>
</comment>
<feature type="compositionally biased region" description="Basic and acidic residues" evidence="1">
    <location>
        <begin position="98"/>
        <end position="112"/>
    </location>
</feature>
<evidence type="ECO:0000313" key="3">
    <source>
        <dbReference type="Proteomes" id="UP001153269"/>
    </source>
</evidence>
<accession>A0A9N7YZH7</accession>
<evidence type="ECO:0000256" key="1">
    <source>
        <dbReference type="SAM" id="MobiDB-lite"/>
    </source>
</evidence>
<protein>
    <submittedName>
        <fullName evidence="2">Uncharacterized protein</fullName>
    </submittedName>
</protein>